<accession>A0A3B0UY76</accession>
<organism evidence="2">
    <name type="scientific">hydrothermal vent metagenome</name>
    <dbReference type="NCBI Taxonomy" id="652676"/>
    <lineage>
        <taxon>unclassified sequences</taxon>
        <taxon>metagenomes</taxon>
        <taxon>ecological metagenomes</taxon>
    </lineage>
</organism>
<evidence type="ECO:0000313" key="2">
    <source>
        <dbReference type="EMBL" id="VAW33083.1"/>
    </source>
</evidence>
<feature type="region of interest" description="Disordered" evidence="1">
    <location>
        <begin position="1"/>
        <end position="44"/>
    </location>
</feature>
<feature type="compositionally biased region" description="Polar residues" evidence="1">
    <location>
        <begin position="11"/>
        <end position="20"/>
    </location>
</feature>
<proteinExistence type="predicted"/>
<evidence type="ECO:0000256" key="1">
    <source>
        <dbReference type="SAM" id="MobiDB-lite"/>
    </source>
</evidence>
<reference evidence="2" key="1">
    <citation type="submission" date="2018-06" db="EMBL/GenBank/DDBJ databases">
        <authorList>
            <person name="Zhirakovskaya E."/>
        </authorList>
    </citation>
    <scope>NUCLEOTIDE SEQUENCE</scope>
</reference>
<protein>
    <submittedName>
        <fullName evidence="2">Uncharacterized protein</fullName>
    </submittedName>
</protein>
<gene>
    <name evidence="2" type="ORF">MNBD_GAMMA01-2118</name>
</gene>
<name>A0A3B0UY76_9ZZZZ</name>
<sequence>NRGLMTENRRQNNLKQNTNEQRTKYKGEQLPSVTRHRGIINKTG</sequence>
<dbReference type="EMBL" id="UOEW01000020">
    <property type="protein sequence ID" value="VAW33083.1"/>
    <property type="molecule type" value="Genomic_DNA"/>
</dbReference>
<feature type="compositionally biased region" description="Basic residues" evidence="1">
    <location>
        <begin position="34"/>
        <end position="44"/>
    </location>
</feature>
<dbReference type="AlphaFoldDB" id="A0A3B0UY76"/>
<feature type="non-terminal residue" evidence="2">
    <location>
        <position position="1"/>
    </location>
</feature>